<organism evidence="1 2">
    <name type="scientific">Gnomoniopsis smithogilvyi</name>
    <dbReference type="NCBI Taxonomy" id="1191159"/>
    <lineage>
        <taxon>Eukaryota</taxon>
        <taxon>Fungi</taxon>
        <taxon>Dikarya</taxon>
        <taxon>Ascomycota</taxon>
        <taxon>Pezizomycotina</taxon>
        <taxon>Sordariomycetes</taxon>
        <taxon>Sordariomycetidae</taxon>
        <taxon>Diaporthales</taxon>
        <taxon>Gnomoniaceae</taxon>
        <taxon>Gnomoniopsis</taxon>
    </lineage>
</organism>
<protein>
    <submittedName>
        <fullName evidence="1">Uncharacterized protein</fullName>
    </submittedName>
</protein>
<gene>
    <name evidence="1" type="ORF">N0V93_006687</name>
</gene>
<accession>A0A9W9CUQ1</accession>
<proteinExistence type="predicted"/>
<name>A0A9W9CUQ1_9PEZI</name>
<sequence length="184" mass="20913">MNGDTMPKDVIADAGSDLEDLVPEGYKPPPIVEPETTPWHIDISDADFKKLQAGFRPADHDDKWFFLATGPDEAGITSIHIIRFFSHMVFYTLNIKPGDGGRFKIDSFTYERQVSVPKTEEEAKEHAVVLCRGHLECEFEALPEYDFFWLKQHLRPLESCHDTKPPVAECLMSLYVSPRTGNDD</sequence>
<reference evidence="1" key="1">
    <citation type="submission" date="2022-10" db="EMBL/GenBank/DDBJ databases">
        <title>Tapping the CABI collections for fungal endophytes: first genome assemblies for Collariella, Neodidymelliopsis, Ascochyta clinopodiicola, Didymella pomorum, Didymosphaeria variabile, Neocosmospora piperis and Neocucurbitaria cava.</title>
        <authorList>
            <person name="Hill R."/>
        </authorList>
    </citation>
    <scope>NUCLEOTIDE SEQUENCE</scope>
    <source>
        <strain evidence="1">IMI 355082</strain>
    </source>
</reference>
<comment type="caution">
    <text evidence="1">The sequence shown here is derived from an EMBL/GenBank/DDBJ whole genome shotgun (WGS) entry which is preliminary data.</text>
</comment>
<dbReference type="Proteomes" id="UP001140453">
    <property type="component" value="Unassembled WGS sequence"/>
</dbReference>
<keyword evidence="2" id="KW-1185">Reference proteome</keyword>
<dbReference type="EMBL" id="JAPEVB010000004">
    <property type="protein sequence ID" value="KAJ4389223.1"/>
    <property type="molecule type" value="Genomic_DNA"/>
</dbReference>
<dbReference type="AlphaFoldDB" id="A0A9W9CUQ1"/>
<dbReference type="OrthoDB" id="5177549at2759"/>
<evidence type="ECO:0000313" key="1">
    <source>
        <dbReference type="EMBL" id="KAJ4389223.1"/>
    </source>
</evidence>
<evidence type="ECO:0000313" key="2">
    <source>
        <dbReference type="Proteomes" id="UP001140453"/>
    </source>
</evidence>